<dbReference type="EMBL" id="JBANMG010000008">
    <property type="protein sequence ID" value="KAK6950276.1"/>
    <property type="molecule type" value="Genomic_DNA"/>
</dbReference>
<keyword evidence="1" id="KW-0812">Transmembrane</keyword>
<organism evidence="3 4">
    <name type="scientific">Daldinia eschscholtzii</name>
    <dbReference type="NCBI Taxonomy" id="292717"/>
    <lineage>
        <taxon>Eukaryota</taxon>
        <taxon>Fungi</taxon>
        <taxon>Dikarya</taxon>
        <taxon>Ascomycota</taxon>
        <taxon>Pezizomycotina</taxon>
        <taxon>Sordariomycetes</taxon>
        <taxon>Xylariomycetidae</taxon>
        <taxon>Xylariales</taxon>
        <taxon>Hypoxylaceae</taxon>
        <taxon>Daldinia</taxon>
    </lineage>
</organism>
<dbReference type="AlphaFoldDB" id="A0AAX6MCX5"/>
<sequence>MAKSCLPAFPLVVFGVVEPILLIWAYIVALRDPASYFAAQVPHVPIPSSEPLSPQSLALLLQLANVFLLLAALAVVCSWTAQASVARWYLVAVALADYGHVWACYRGVGAEVFWDTAKWNDVLWGGVAGSLVLNVLRWGTLVGAFGEIRDPRRPKGAAGKKAA</sequence>
<dbReference type="InterPro" id="IPR056121">
    <property type="entry name" value="DUF7704"/>
</dbReference>
<evidence type="ECO:0000259" key="2">
    <source>
        <dbReference type="Pfam" id="PF24803"/>
    </source>
</evidence>
<dbReference type="Pfam" id="PF24803">
    <property type="entry name" value="DUF7704"/>
    <property type="match status" value="1"/>
</dbReference>
<feature type="transmembrane region" description="Helical" evidence="1">
    <location>
        <begin position="123"/>
        <end position="145"/>
    </location>
</feature>
<name>A0AAX6MCX5_9PEZI</name>
<keyword evidence="4" id="KW-1185">Reference proteome</keyword>
<feature type="domain" description="DUF7704" evidence="2">
    <location>
        <begin position="4"/>
        <end position="147"/>
    </location>
</feature>
<reference evidence="3 4" key="1">
    <citation type="journal article" date="2024" name="Front Chem Biol">
        <title>Unveiling the potential of Daldinia eschscholtzii MFLUCC 19-0629 through bioactivity and bioinformatics studies for enhanced sustainable agriculture production.</title>
        <authorList>
            <person name="Brooks S."/>
            <person name="Weaver J.A."/>
            <person name="Klomchit A."/>
            <person name="Alharthi S.A."/>
            <person name="Onlamun T."/>
            <person name="Nurani R."/>
            <person name="Vong T.K."/>
            <person name="Alberti F."/>
            <person name="Greco C."/>
        </authorList>
    </citation>
    <scope>NUCLEOTIDE SEQUENCE [LARGE SCALE GENOMIC DNA]</scope>
    <source>
        <strain evidence="3">MFLUCC 19-0629</strain>
    </source>
</reference>
<gene>
    <name evidence="3" type="ORF">Daesc_008602</name>
</gene>
<feature type="transmembrane region" description="Helical" evidence="1">
    <location>
        <begin position="86"/>
        <end position="103"/>
    </location>
</feature>
<dbReference type="PANTHER" id="PTHR37019:SF2">
    <property type="entry name" value="EXPERA DOMAIN-CONTAINING PROTEIN"/>
    <property type="match status" value="1"/>
</dbReference>
<dbReference type="Proteomes" id="UP001369815">
    <property type="component" value="Unassembled WGS sequence"/>
</dbReference>
<feature type="transmembrane region" description="Helical" evidence="1">
    <location>
        <begin position="57"/>
        <end position="79"/>
    </location>
</feature>
<accession>A0AAX6MCX5</accession>
<keyword evidence="1" id="KW-0472">Membrane</keyword>
<evidence type="ECO:0000313" key="4">
    <source>
        <dbReference type="Proteomes" id="UP001369815"/>
    </source>
</evidence>
<evidence type="ECO:0000256" key="1">
    <source>
        <dbReference type="SAM" id="Phobius"/>
    </source>
</evidence>
<proteinExistence type="predicted"/>
<feature type="transmembrane region" description="Helical" evidence="1">
    <location>
        <begin position="7"/>
        <end position="27"/>
    </location>
</feature>
<comment type="caution">
    <text evidence="3">The sequence shown here is derived from an EMBL/GenBank/DDBJ whole genome shotgun (WGS) entry which is preliminary data.</text>
</comment>
<dbReference type="PANTHER" id="PTHR37019">
    <property type="entry name" value="CHROMOSOME 1, WHOLE GENOME SHOTGUN SEQUENCE"/>
    <property type="match status" value="1"/>
</dbReference>
<evidence type="ECO:0000313" key="3">
    <source>
        <dbReference type="EMBL" id="KAK6950276.1"/>
    </source>
</evidence>
<protein>
    <recommendedName>
        <fullName evidence="2">DUF7704 domain-containing protein</fullName>
    </recommendedName>
</protein>
<keyword evidence="1" id="KW-1133">Transmembrane helix</keyword>